<organism evidence="3 4">
    <name type="scientific">Orchesella dallaii</name>
    <dbReference type="NCBI Taxonomy" id="48710"/>
    <lineage>
        <taxon>Eukaryota</taxon>
        <taxon>Metazoa</taxon>
        <taxon>Ecdysozoa</taxon>
        <taxon>Arthropoda</taxon>
        <taxon>Hexapoda</taxon>
        <taxon>Collembola</taxon>
        <taxon>Entomobryomorpha</taxon>
        <taxon>Entomobryoidea</taxon>
        <taxon>Orchesellidae</taxon>
        <taxon>Orchesellinae</taxon>
        <taxon>Orchesella</taxon>
    </lineage>
</organism>
<feature type="transmembrane region" description="Helical" evidence="2">
    <location>
        <begin position="86"/>
        <end position="107"/>
    </location>
</feature>
<dbReference type="EMBL" id="CAXLJM020000072">
    <property type="protein sequence ID" value="CAL8126916.1"/>
    <property type="molecule type" value="Genomic_DNA"/>
</dbReference>
<evidence type="ECO:0000313" key="3">
    <source>
        <dbReference type="EMBL" id="CAL8126916.1"/>
    </source>
</evidence>
<accession>A0ABP1RDF7</accession>
<feature type="compositionally biased region" description="Basic and acidic residues" evidence="1">
    <location>
        <begin position="37"/>
        <end position="49"/>
    </location>
</feature>
<evidence type="ECO:0000256" key="2">
    <source>
        <dbReference type="SAM" id="Phobius"/>
    </source>
</evidence>
<protein>
    <submittedName>
        <fullName evidence="3">Uncharacterized protein</fullName>
    </submittedName>
</protein>
<gene>
    <name evidence="3" type="ORF">ODALV1_LOCUS21613</name>
</gene>
<evidence type="ECO:0000313" key="4">
    <source>
        <dbReference type="Proteomes" id="UP001642540"/>
    </source>
</evidence>
<reference evidence="3 4" key="1">
    <citation type="submission" date="2024-08" db="EMBL/GenBank/DDBJ databases">
        <authorList>
            <person name="Cucini C."/>
            <person name="Frati F."/>
        </authorList>
    </citation>
    <scope>NUCLEOTIDE SEQUENCE [LARGE SCALE GENOMIC DNA]</scope>
</reference>
<proteinExistence type="predicted"/>
<keyword evidence="2" id="KW-0812">Transmembrane</keyword>
<name>A0ABP1RDF7_9HEXA</name>
<dbReference type="Proteomes" id="UP001642540">
    <property type="component" value="Unassembled WGS sequence"/>
</dbReference>
<keyword evidence="4" id="KW-1185">Reference proteome</keyword>
<comment type="caution">
    <text evidence="3">The sequence shown here is derived from an EMBL/GenBank/DDBJ whole genome shotgun (WGS) entry which is preliminary data.</text>
</comment>
<keyword evidence="2" id="KW-0472">Membrane</keyword>
<feature type="region of interest" description="Disordered" evidence="1">
    <location>
        <begin position="1"/>
        <end position="54"/>
    </location>
</feature>
<sequence length="118" mass="13101">MAEGANQKRGSIRKSITVKDPPAEVASGGKRQSISVEKSKAGKGEDGKGDTLPGNLAGKLQSLFTQTEKAEAPALKPLRRPKVVQLIINYLLVFNLYFLHTFFYMIYKKQICNYYFGS</sequence>
<keyword evidence="2" id="KW-1133">Transmembrane helix</keyword>
<evidence type="ECO:0000256" key="1">
    <source>
        <dbReference type="SAM" id="MobiDB-lite"/>
    </source>
</evidence>